<accession>A0A934V0B8</accession>
<feature type="transmembrane region" description="Helical" evidence="1">
    <location>
        <begin position="12"/>
        <end position="32"/>
    </location>
</feature>
<keyword evidence="1" id="KW-0812">Transmembrane</keyword>
<dbReference type="EMBL" id="NRRE01000022">
    <property type="protein sequence ID" value="MBK1697259.1"/>
    <property type="molecule type" value="Genomic_DNA"/>
</dbReference>
<comment type="caution">
    <text evidence="2">The sequence shown here is derived from an EMBL/GenBank/DDBJ whole genome shotgun (WGS) entry which is preliminary data.</text>
</comment>
<dbReference type="AlphaFoldDB" id="A0A934V0B8"/>
<reference evidence="2" key="2">
    <citation type="journal article" date="2020" name="Microorganisms">
        <title>Osmotic Adaptation and Compatible Solute Biosynthesis of Phototrophic Bacteria as Revealed from Genome Analyses.</title>
        <authorList>
            <person name="Imhoff J.F."/>
            <person name="Rahn T."/>
            <person name="Kunzel S."/>
            <person name="Keller A."/>
            <person name="Neulinger S.C."/>
        </authorList>
    </citation>
    <scope>NUCLEOTIDE SEQUENCE</scope>
    <source>
        <strain evidence="2">DSM 9154</strain>
    </source>
</reference>
<keyword evidence="1" id="KW-1133">Transmembrane helix</keyword>
<proteinExistence type="predicted"/>
<dbReference type="Proteomes" id="UP000778970">
    <property type="component" value="Unassembled WGS sequence"/>
</dbReference>
<evidence type="ECO:0000313" key="2">
    <source>
        <dbReference type="EMBL" id="MBK1697259.1"/>
    </source>
</evidence>
<name>A0A934V0B8_9PROT</name>
<keyword evidence="3" id="KW-1185">Reference proteome</keyword>
<gene>
    <name evidence="2" type="ORF">CKO21_08355</name>
</gene>
<protein>
    <submittedName>
        <fullName evidence="2">Uncharacterized protein</fullName>
    </submittedName>
</protein>
<evidence type="ECO:0000313" key="3">
    <source>
        <dbReference type="Proteomes" id="UP000778970"/>
    </source>
</evidence>
<dbReference type="RefSeq" id="WP_027288277.1">
    <property type="nucleotide sequence ID" value="NZ_NRRE01000022.1"/>
</dbReference>
<keyword evidence="1" id="KW-0472">Membrane</keyword>
<sequence length="94" mass="10296">MTDDSSQGDADAKAALLLIQVLILTLIEARLVDGEAFRRITDEALTADLDLDPAVLTQIVLRLHSVLQDTYAIAPINTSLFEPDDNSRDNDSRT</sequence>
<reference evidence="2" key="1">
    <citation type="submission" date="2017-08" db="EMBL/GenBank/DDBJ databases">
        <authorList>
            <person name="Imhoff J.F."/>
            <person name="Rahn T."/>
            <person name="Kuenzel S."/>
            <person name="Neulinger S.C."/>
        </authorList>
    </citation>
    <scope>NUCLEOTIDE SEQUENCE</scope>
    <source>
        <strain evidence="2">DSM 9154</strain>
    </source>
</reference>
<organism evidence="2 3">
    <name type="scientific">Rhodovibrio salinarum</name>
    <dbReference type="NCBI Taxonomy" id="1087"/>
    <lineage>
        <taxon>Bacteria</taxon>
        <taxon>Pseudomonadati</taxon>
        <taxon>Pseudomonadota</taxon>
        <taxon>Alphaproteobacteria</taxon>
        <taxon>Rhodospirillales</taxon>
        <taxon>Rhodovibrionaceae</taxon>
        <taxon>Rhodovibrio</taxon>
    </lineage>
</organism>
<evidence type="ECO:0000256" key="1">
    <source>
        <dbReference type="SAM" id="Phobius"/>
    </source>
</evidence>